<proteinExistence type="predicted"/>
<keyword evidence="2" id="KW-1185">Reference proteome</keyword>
<dbReference type="EMBL" id="FNJU01000005">
    <property type="protein sequence ID" value="SDP68590.1"/>
    <property type="molecule type" value="Genomic_DNA"/>
</dbReference>
<name>A0A1H0UR49_9BACI</name>
<reference evidence="2" key="1">
    <citation type="submission" date="2016-10" db="EMBL/GenBank/DDBJ databases">
        <authorList>
            <person name="Varghese N."/>
            <person name="Submissions S."/>
        </authorList>
    </citation>
    <scope>NUCLEOTIDE SEQUENCE [LARGE SCALE GENOMIC DNA]</scope>
    <source>
        <strain evidence="2">IBRC-M10078</strain>
    </source>
</reference>
<dbReference type="RefSeq" id="WP_090854309.1">
    <property type="nucleotide sequence ID" value="NZ_FNJU01000005.1"/>
</dbReference>
<dbReference type="Proteomes" id="UP000199159">
    <property type="component" value="Unassembled WGS sequence"/>
</dbReference>
<dbReference type="STRING" id="930152.SAMN05216565_105105"/>
<organism evidence="1 2">
    <name type="scientific">Litchfieldia salsa</name>
    <dbReference type="NCBI Taxonomy" id="930152"/>
    <lineage>
        <taxon>Bacteria</taxon>
        <taxon>Bacillati</taxon>
        <taxon>Bacillota</taxon>
        <taxon>Bacilli</taxon>
        <taxon>Bacillales</taxon>
        <taxon>Bacillaceae</taxon>
        <taxon>Litchfieldia</taxon>
    </lineage>
</organism>
<evidence type="ECO:0000313" key="2">
    <source>
        <dbReference type="Proteomes" id="UP000199159"/>
    </source>
</evidence>
<evidence type="ECO:0000313" key="1">
    <source>
        <dbReference type="EMBL" id="SDP68590.1"/>
    </source>
</evidence>
<dbReference type="OrthoDB" id="2967812at2"/>
<sequence>MNDSLRLNEDLTVEFFEYSEFITCVEVFFRGQNYNSFCSLKDQVQEWREDTEDLISLCIKHVNSN</sequence>
<protein>
    <submittedName>
        <fullName evidence="1">Uncharacterized protein</fullName>
    </submittedName>
</protein>
<gene>
    <name evidence="1" type="ORF">SAMN05216565_105105</name>
</gene>
<dbReference type="AlphaFoldDB" id="A0A1H0UR49"/>
<accession>A0A1H0UR49</accession>